<organism evidence="2 3">
    <name type="scientific">Micromonospora zhanjiangensis</name>
    <dbReference type="NCBI Taxonomy" id="1522057"/>
    <lineage>
        <taxon>Bacteria</taxon>
        <taxon>Bacillati</taxon>
        <taxon>Actinomycetota</taxon>
        <taxon>Actinomycetes</taxon>
        <taxon>Micromonosporales</taxon>
        <taxon>Micromonosporaceae</taxon>
        <taxon>Micromonospora</taxon>
    </lineage>
</organism>
<accession>A0ABV8KG56</accession>
<evidence type="ECO:0000256" key="1">
    <source>
        <dbReference type="SAM" id="MobiDB-lite"/>
    </source>
</evidence>
<comment type="caution">
    <text evidence="2">The sequence shown here is derived from an EMBL/GenBank/DDBJ whole genome shotgun (WGS) entry which is preliminary data.</text>
</comment>
<dbReference type="RefSeq" id="WP_377542065.1">
    <property type="nucleotide sequence ID" value="NZ_JBHSBN010000002.1"/>
</dbReference>
<protein>
    <submittedName>
        <fullName evidence="2">Uncharacterized protein</fullName>
    </submittedName>
</protein>
<reference evidence="3" key="1">
    <citation type="journal article" date="2019" name="Int. J. Syst. Evol. Microbiol.">
        <title>The Global Catalogue of Microorganisms (GCM) 10K type strain sequencing project: providing services to taxonomists for standard genome sequencing and annotation.</title>
        <authorList>
            <consortium name="The Broad Institute Genomics Platform"/>
            <consortium name="The Broad Institute Genome Sequencing Center for Infectious Disease"/>
            <person name="Wu L."/>
            <person name="Ma J."/>
        </authorList>
    </citation>
    <scope>NUCLEOTIDE SEQUENCE [LARGE SCALE GENOMIC DNA]</scope>
    <source>
        <strain evidence="3">2902at01</strain>
    </source>
</reference>
<name>A0ABV8KG56_9ACTN</name>
<sequence length="136" mass="15670">MKSNLSLALDSQEFHFPPLTPGGAVQPEATTTDEEQPPVTELELRQTHVPRRPEWTCRRCEQDWPCRVQRAHLILLFDGVAGASLMRYMAVYLAEAHQDRPEISELDLAKRFLAWCPVEPEARETTHPPEWRQGRV</sequence>
<evidence type="ECO:0000313" key="2">
    <source>
        <dbReference type="EMBL" id="MFC4105068.1"/>
    </source>
</evidence>
<evidence type="ECO:0000313" key="3">
    <source>
        <dbReference type="Proteomes" id="UP001595868"/>
    </source>
</evidence>
<keyword evidence="3" id="KW-1185">Reference proteome</keyword>
<dbReference type="EMBL" id="JBHSBN010000002">
    <property type="protein sequence ID" value="MFC4105068.1"/>
    <property type="molecule type" value="Genomic_DNA"/>
</dbReference>
<gene>
    <name evidence="2" type="ORF">ACFOX0_03825</name>
</gene>
<dbReference type="Proteomes" id="UP001595868">
    <property type="component" value="Unassembled WGS sequence"/>
</dbReference>
<feature type="region of interest" description="Disordered" evidence="1">
    <location>
        <begin position="13"/>
        <end position="43"/>
    </location>
</feature>
<proteinExistence type="predicted"/>